<keyword evidence="2" id="KW-1185">Reference proteome</keyword>
<dbReference type="Proteomes" id="UP001470230">
    <property type="component" value="Unassembled WGS sequence"/>
</dbReference>
<name>A0ABR2KC24_9EUKA</name>
<reference evidence="1 2" key="1">
    <citation type="submission" date="2024-04" db="EMBL/GenBank/DDBJ databases">
        <title>Tritrichomonas musculus Genome.</title>
        <authorList>
            <person name="Alves-Ferreira E."/>
            <person name="Grigg M."/>
            <person name="Lorenzi H."/>
            <person name="Galac M."/>
        </authorList>
    </citation>
    <scope>NUCLEOTIDE SEQUENCE [LARGE SCALE GENOMIC DNA]</scope>
    <source>
        <strain evidence="1 2">EAF2021</strain>
    </source>
</reference>
<evidence type="ECO:0000313" key="1">
    <source>
        <dbReference type="EMBL" id="KAK8888684.1"/>
    </source>
</evidence>
<dbReference type="EMBL" id="JAPFFF010000005">
    <property type="protein sequence ID" value="KAK8888684.1"/>
    <property type="molecule type" value="Genomic_DNA"/>
</dbReference>
<accession>A0ABR2KC24</accession>
<organism evidence="1 2">
    <name type="scientific">Tritrichomonas musculus</name>
    <dbReference type="NCBI Taxonomy" id="1915356"/>
    <lineage>
        <taxon>Eukaryota</taxon>
        <taxon>Metamonada</taxon>
        <taxon>Parabasalia</taxon>
        <taxon>Tritrichomonadida</taxon>
        <taxon>Tritrichomonadidae</taxon>
        <taxon>Tritrichomonas</taxon>
    </lineage>
</organism>
<evidence type="ECO:0000313" key="2">
    <source>
        <dbReference type="Proteomes" id="UP001470230"/>
    </source>
</evidence>
<proteinExistence type="predicted"/>
<sequence>MNGNDLFLTFFLFIPTQCFKQFRITKARYTNTFKHIANIFKTKLIFIHRGKLIHPDIDENDCKNIQNNEIVVAIPEKFTAQTERIKNWQKLTKDDEEFRKTVFYLTKKNTREEMMRLKDISIFKSMNRPKCFHKTCKRFADGDIDSLNDMENNVIPFVSDSVTDVTPALEICEDPLPAPF</sequence>
<comment type="caution">
    <text evidence="1">The sequence shown here is derived from an EMBL/GenBank/DDBJ whole genome shotgun (WGS) entry which is preliminary data.</text>
</comment>
<protein>
    <submittedName>
        <fullName evidence="1">Uncharacterized protein</fullName>
    </submittedName>
</protein>
<gene>
    <name evidence="1" type="ORF">M9Y10_033418</name>
</gene>